<evidence type="ECO:0000313" key="4">
    <source>
        <dbReference type="EMBL" id="AAC95550.1"/>
    </source>
</evidence>
<dbReference type="OrthoDB" id="7560at10239"/>
<dbReference type="InterPro" id="IPR002690">
    <property type="entry name" value="Herpes_capsid_2"/>
</dbReference>
<organismHost>
    <name type="scientific">Ateles</name>
    <dbReference type="NCBI Taxonomy" id="9506"/>
</organismHost>
<evidence type="ECO:0000256" key="3">
    <source>
        <dbReference type="ARBA" id="ARBA00022844"/>
    </source>
</evidence>
<keyword evidence="3" id="KW-0946">Virion</keyword>
<dbReference type="GO" id="GO:0005198">
    <property type="term" value="F:structural molecule activity"/>
    <property type="evidence" value="ECO:0007669"/>
    <property type="project" value="InterPro"/>
</dbReference>
<reference evidence="4 5" key="1">
    <citation type="journal article" date="2000" name="J. Virol.">
        <title>Primary structure of the Herpesvirus ateles genome.</title>
        <authorList>
            <person name="Albrecht J.C."/>
        </authorList>
    </citation>
    <scope>NUCLEOTIDE SEQUENCE [LARGE SCALE GENOMIC DNA]</scope>
    <source>
        <strain evidence="4">73</strain>
    </source>
</reference>
<evidence type="ECO:0000313" key="5">
    <source>
        <dbReference type="Proteomes" id="UP000008287"/>
    </source>
</evidence>
<organism evidence="5">
    <name type="scientific">Ateline herpesvirus 3</name>
    <name type="common">AtHV-3</name>
    <name type="synonym">Herpesvirus ateles</name>
    <dbReference type="NCBI Taxonomy" id="85618"/>
    <lineage>
        <taxon>Viruses</taxon>
        <taxon>Duplodnaviria</taxon>
        <taxon>Heunggongvirae</taxon>
        <taxon>Peploviricota</taxon>
        <taxon>Herviviricetes</taxon>
        <taxon>Herpesvirales</taxon>
        <taxon>Orthoherpesviridae</taxon>
        <taxon>Gammaherpesvirinae</taxon>
        <taxon>Rhadinovirus</taxon>
        <taxon>Rhadinovirus atelinegamma3</taxon>
    </lineage>
</organism>
<proteinExistence type="inferred from homology"/>
<dbReference type="RefSeq" id="NP_047997.1">
    <property type="nucleotide sequence ID" value="NC_001987.1"/>
</dbReference>
<dbReference type="HAMAP" id="MF_04019">
    <property type="entry name" value="HSV_TRX2"/>
    <property type="match status" value="1"/>
</dbReference>
<keyword evidence="5" id="KW-1185">Reference proteome</keyword>
<dbReference type="GO" id="GO:0019028">
    <property type="term" value="C:viral capsid"/>
    <property type="evidence" value="ECO:0007669"/>
    <property type="project" value="UniProtKB-KW"/>
</dbReference>
<accession>Q9YTP0</accession>
<dbReference type="GeneID" id="1450451"/>
<dbReference type="PIR" id="T42939">
    <property type="entry name" value="T42939"/>
</dbReference>
<dbReference type="Proteomes" id="UP000008287">
    <property type="component" value="Segment"/>
</dbReference>
<evidence type="ECO:0000256" key="2">
    <source>
        <dbReference type="ARBA" id="ARBA00022562"/>
    </source>
</evidence>
<keyword evidence="1" id="KW-0167">Capsid protein</keyword>
<keyword evidence="2" id="KW-1048">Host nucleus</keyword>
<dbReference type="Pfam" id="PF01802">
    <property type="entry name" value="Herpes_V23"/>
    <property type="match status" value="1"/>
</dbReference>
<name>Q9YTP0_ATHV3</name>
<dbReference type="KEGG" id="vg:1450451"/>
<evidence type="ECO:0000256" key="1">
    <source>
        <dbReference type="ARBA" id="ARBA00022561"/>
    </source>
</evidence>
<dbReference type="EMBL" id="AF083424">
    <property type="protein sequence ID" value="AAC95550.1"/>
    <property type="molecule type" value="Genomic_DNA"/>
</dbReference>
<sequence length="304" mass="34513">MLTDKTITVSLTSRLFADEIAKMQKKLGSILPLQSPHKIQSLETLGLNTVCSRDVFPDYVHMFSYLSKCTLAILEEVNPDRLILTRLDPSEIYQIKNVYEPLFQWDGFTNLTVIPPVFGRQKATVTLESNGFDLVFPSVVPSDLAQAIIGKLLLYNLYSRLVESDPEINMEEVTMYTTNVTHMGRHYVLDITHNNPNEALKSLDELAVYTSILSALIPRACLRMLTILMRHEQHELLDVFRGIVPREVYEIDASALNIGDDITRMSTFITYLQSLSSIFNLGVKLRLLSYTSEALTATCWISHY</sequence>
<protein>
    <submittedName>
        <fullName evidence="4">Orf 26</fullName>
    </submittedName>
</protein>